<accession>A0A1D6IHC6</accession>
<dbReference type="GO" id="GO:0008270">
    <property type="term" value="F:zinc ion binding"/>
    <property type="evidence" value="ECO:0007669"/>
    <property type="project" value="InterPro"/>
</dbReference>
<protein>
    <submittedName>
        <fullName evidence="2">Uncharacterized protein</fullName>
    </submittedName>
</protein>
<dbReference type="PANTHER" id="PTHR33325:SF11">
    <property type="entry name" value="COLD SHOCK DOMAIN-CONTAINING PROTEIN 4-LIKE"/>
    <property type="match status" value="1"/>
</dbReference>
<dbReference type="SUPFAM" id="SSF57756">
    <property type="entry name" value="Retrovirus zinc finger-like domains"/>
    <property type="match status" value="1"/>
</dbReference>
<sequence>MEDHAPVIVVPIGRLRRSTARRCWHAVYFNIHKLDNKKRFKKIFNNSNGPRKFHKREKGKGKGKPPPPKGNKVCHKCGSEGHFARDCTCPKHLVLLYQQSLKKEKFNKPIFEAHFNLAEATPEVGSSLLASTETQMTLARENVTTVDNKLILPQDDETDDIIIKYLSKDPYENLV</sequence>
<dbReference type="PANTHER" id="PTHR33325">
    <property type="entry name" value="ZINC FINGER, CCHC-TYPE-RELATED"/>
    <property type="match status" value="1"/>
</dbReference>
<dbReference type="EMBL" id="CM007650">
    <property type="protein sequence ID" value="ONM58904.1"/>
    <property type="molecule type" value="Genomic_DNA"/>
</dbReference>
<feature type="region of interest" description="Disordered" evidence="1">
    <location>
        <begin position="43"/>
        <end position="71"/>
    </location>
</feature>
<dbReference type="AlphaFoldDB" id="A0A1D6IHC6"/>
<dbReference type="InterPro" id="IPR001878">
    <property type="entry name" value="Znf_CCHC"/>
</dbReference>
<name>A0A1D6IHC6_MAIZE</name>
<reference evidence="2" key="1">
    <citation type="submission" date="2015-12" db="EMBL/GenBank/DDBJ databases">
        <title>Update maize B73 reference genome by single molecule sequencing technologies.</title>
        <authorList>
            <consortium name="Maize Genome Sequencing Project"/>
            <person name="Ware D."/>
        </authorList>
    </citation>
    <scope>NUCLEOTIDE SEQUENCE [LARGE SCALE GENOMIC DNA]</scope>
    <source>
        <tissue evidence="2">Seedling</tissue>
    </source>
</reference>
<proteinExistence type="predicted"/>
<evidence type="ECO:0000313" key="2">
    <source>
        <dbReference type="EMBL" id="ONM58904.1"/>
    </source>
</evidence>
<dbReference type="GO" id="GO:0003676">
    <property type="term" value="F:nucleic acid binding"/>
    <property type="evidence" value="ECO:0007669"/>
    <property type="project" value="InterPro"/>
</dbReference>
<gene>
    <name evidence="2" type="ORF">ZEAMMB73_Zm00001d021860</name>
</gene>
<dbReference type="InParanoid" id="A0A1D6IHC6"/>
<organism evidence="2">
    <name type="scientific">Zea mays</name>
    <name type="common">Maize</name>
    <dbReference type="NCBI Taxonomy" id="4577"/>
    <lineage>
        <taxon>Eukaryota</taxon>
        <taxon>Viridiplantae</taxon>
        <taxon>Streptophyta</taxon>
        <taxon>Embryophyta</taxon>
        <taxon>Tracheophyta</taxon>
        <taxon>Spermatophyta</taxon>
        <taxon>Magnoliopsida</taxon>
        <taxon>Liliopsida</taxon>
        <taxon>Poales</taxon>
        <taxon>Poaceae</taxon>
        <taxon>PACMAD clade</taxon>
        <taxon>Panicoideae</taxon>
        <taxon>Andropogonodae</taxon>
        <taxon>Andropogoneae</taxon>
        <taxon>Tripsacinae</taxon>
        <taxon>Zea</taxon>
    </lineage>
</organism>
<evidence type="ECO:0000256" key="1">
    <source>
        <dbReference type="SAM" id="MobiDB-lite"/>
    </source>
</evidence>
<dbReference type="Gene3D" id="4.10.60.10">
    <property type="entry name" value="Zinc finger, CCHC-type"/>
    <property type="match status" value="1"/>
</dbReference>
<dbReference type="PROSITE" id="PS50158">
    <property type="entry name" value="ZF_CCHC"/>
    <property type="match status" value="1"/>
</dbReference>
<dbReference type="SMART" id="SM00343">
    <property type="entry name" value="ZnF_C2HC"/>
    <property type="match status" value="1"/>
</dbReference>
<dbReference type="InterPro" id="IPR036875">
    <property type="entry name" value="Znf_CCHC_sf"/>
</dbReference>
<dbReference type="Pfam" id="PF00098">
    <property type="entry name" value="zf-CCHC"/>
    <property type="match status" value="1"/>
</dbReference>
<feature type="compositionally biased region" description="Basic residues" evidence="1">
    <location>
        <begin position="51"/>
        <end position="63"/>
    </location>
</feature>